<name>A0A067JJ67_JATCU</name>
<evidence type="ECO:0000313" key="3">
    <source>
        <dbReference type="EMBL" id="KDP22853.1"/>
    </source>
</evidence>
<evidence type="ECO:0000256" key="2">
    <source>
        <dbReference type="SAM" id="Phobius"/>
    </source>
</evidence>
<keyword evidence="2" id="KW-0812">Transmembrane</keyword>
<gene>
    <name evidence="3" type="ORF">JCGZ_00440</name>
</gene>
<organism evidence="3 4">
    <name type="scientific">Jatropha curcas</name>
    <name type="common">Barbados nut</name>
    <dbReference type="NCBI Taxonomy" id="180498"/>
    <lineage>
        <taxon>Eukaryota</taxon>
        <taxon>Viridiplantae</taxon>
        <taxon>Streptophyta</taxon>
        <taxon>Embryophyta</taxon>
        <taxon>Tracheophyta</taxon>
        <taxon>Spermatophyta</taxon>
        <taxon>Magnoliopsida</taxon>
        <taxon>eudicotyledons</taxon>
        <taxon>Gunneridae</taxon>
        <taxon>Pentapetalae</taxon>
        <taxon>rosids</taxon>
        <taxon>fabids</taxon>
        <taxon>Malpighiales</taxon>
        <taxon>Euphorbiaceae</taxon>
        <taxon>Crotonoideae</taxon>
        <taxon>Jatropheae</taxon>
        <taxon>Jatropha</taxon>
    </lineage>
</organism>
<dbReference type="EMBL" id="KK915374">
    <property type="protein sequence ID" value="KDP22853.1"/>
    <property type="molecule type" value="Genomic_DNA"/>
</dbReference>
<evidence type="ECO:0000313" key="4">
    <source>
        <dbReference type="Proteomes" id="UP000027138"/>
    </source>
</evidence>
<dbReference type="Proteomes" id="UP000027138">
    <property type="component" value="Unassembled WGS sequence"/>
</dbReference>
<feature type="region of interest" description="Disordered" evidence="1">
    <location>
        <begin position="1"/>
        <end position="29"/>
    </location>
</feature>
<feature type="transmembrane region" description="Helical" evidence="2">
    <location>
        <begin position="41"/>
        <end position="62"/>
    </location>
</feature>
<keyword evidence="2" id="KW-1133">Transmembrane helix</keyword>
<sequence>MANNYSSAYPSPPLPPANNNNPQKDEPLFSGDRNFAVHGEIMLLVIVLLFAFFLLVIFYVLCKRRTNESSKLSQSEQSSPVVPAVAVFNVKFKDGLNLMPETTQYSQNSKC</sequence>
<dbReference type="OrthoDB" id="844371at2759"/>
<protein>
    <submittedName>
        <fullName evidence="3">Uncharacterized protein</fullName>
    </submittedName>
</protein>
<reference evidence="3 4" key="1">
    <citation type="journal article" date="2014" name="PLoS ONE">
        <title>Global Analysis of Gene Expression Profiles in Physic Nut (Jatropha curcas L.) Seedlings Exposed to Salt Stress.</title>
        <authorList>
            <person name="Zhang L."/>
            <person name="Zhang C."/>
            <person name="Wu P."/>
            <person name="Chen Y."/>
            <person name="Li M."/>
            <person name="Jiang H."/>
            <person name="Wu G."/>
        </authorList>
    </citation>
    <scope>NUCLEOTIDE SEQUENCE [LARGE SCALE GENOMIC DNA]</scope>
    <source>
        <strain evidence="4">cv. GZQX0401</strain>
        <tissue evidence="3">Young leaves</tissue>
    </source>
</reference>
<keyword evidence="2" id="KW-0472">Membrane</keyword>
<keyword evidence="4" id="KW-1185">Reference proteome</keyword>
<dbReference type="AlphaFoldDB" id="A0A067JJ67"/>
<evidence type="ECO:0000256" key="1">
    <source>
        <dbReference type="SAM" id="MobiDB-lite"/>
    </source>
</evidence>
<proteinExistence type="predicted"/>
<accession>A0A067JJ67</accession>